<keyword evidence="1" id="KW-1133">Transmembrane helix</keyword>
<organism evidence="2 3">
    <name type="scientific">Stylosanthes scabra</name>
    <dbReference type="NCBI Taxonomy" id="79078"/>
    <lineage>
        <taxon>Eukaryota</taxon>
        <taxon>Viridiplantae</taxon>
        <taxon>Streptophyta</taxon>
        <taxon>Embryophyta</taxon>
        <taxon>Tracheophyta</taxon>
        <taxon>Spermatophyta</taxon>
        <taxon>Magnoliopsida</taxon>
        <taxon>eudicotyledons</taxon>
        <taxon>Gunneridae</taxon>
        <taxon>Pentapetalae</taxon>
        <taxon>rosids</taxon>
        <taxon>fabids</taxon>
        <taxon>Fabales</taxon>
        <taxon>Fabaceae</taxon>
        <taxon>Papilionoideae</taxon>
        <taxon>50 kb inversion clade</taxon>
        <taxon>dalbergioids sensu lato</taxon>
        <taxon>Dalbergieae</taxon>
        <taxon>Pterocarpus clade</taxon>
        <taxon>Stylosanthes</taxon>
    </lineage>
</organism>
<gene>
    <name evidence="2" type="ORF">PIB30_009764</name>
</gene>
<proteinExistence type="predicted"/>
<feature type="transmembrane region" description="Helical" evidence="1">
    <location>
        <begin position="198"/>
        <end position="215"/>
    </location>
</feature>
<evidence type="ECO:0000313" key="2">
    <source>
        <dbReference type="EMBL" id="MED6192401.1"/>
    </source>
</evidence>
<feature type="transmembrane region" description="Helical" evidence="1">
    <location>
        <begin position="221"/>
        <end position="239"/>
    </location>
</feature>
<dbReference type="Proteomes" id="UP001341840">
    <property type="component" value="Unassembled WGS sequence"/>
</dbReference>
<feature type="transmembrane region" description="Helical" evidence="1">
    <location>
        <begin position="375"/>
        <end position="398"/>
    </location>
</feature>
<feature type="transmembrane region" description="Helical" evidence="1">
    <location>
        <begin position="169"/>
        <end position="189"/>
    </location>
</feature>
<dbReference type="EMBL" id="JASCZI010211471">
    <property type="protein sequence ID" value="MED6192401.1"/>
    <property type="molecule type" value="Genomic_DNA"/>
</dbReference>
<keyword evidence="3" id="KW-1185">Reference proteome</keyword>
<reference evidence="2 3" key="1">
    <citation type="journal article" date="2023" name="Plants (Basel)">
        <title>Bridging the Gap: Combining Genomics and Transcriptomics Approaches to Understand Stylosanthes scabra, an Orphan Legume from the Brazilian Caatinga.</title>
        <authorList>
            <person name="Ferreira-Neto J.R.C."/>
            <person name="da Silva M.D."/>
            <person name="Binneck E."/>
            <person name="de Melo N.F."/>
            <person name="da Silva R.H."/>
            <person name="de Melo A.L.T.M."/>
            <person name="Pandolfi V."/>
            <person name="Bustamante F.O."/>
            <person name="Brasileiro-Vidal A.C."/>
            <person name="Benko-Iseppon A.M."/>
        </authorList>
    </citation>
    <scope>NUCLEOTIDE SEQUENCE [LARGE SCALE GENOMIC DNA]</scope>
    <source>
        <tissue evidence="2">Leaves</tissue>
    </source>
</reference>
<feature type="transmembrane region" description="Helical" evidence="1">
    <location>
        <begin position="432"/>
        <end position="448"/>
    </location>
</feature>
<keyword evidence="1" id="KW-0812">Transmembrane</keyword>
<comment type="caution">
    <text evidence="2">The sequence shown here is derived from an EMBL/GenBank/DDBJ whole genome shotgun (WGS) entry which is preliminary data.</text>
</comment>
<sequence length="472" mass="54028">MASETPYVNVGHRTSECNGLLLELQQFLLVKVKRLSIFPSQLISPISRVHDCLKNLLSLKEKRAADHEEYQWQQMKNKTVAKVNLIERLAFSLSWYLLLLYYSRKLQTMQKCRYVKLQDATNNNKHKPQVTAQHISSYAISATMFLWIFSMHCHTLLEKYLATKARDTAFIVAVMLALLSFMVLVWALCVKILVGGKLSLMNSALFLLWAILKLFNSDNSIHAVCLPLLGIFFIGWHAMEGKKLLSTSIRNRIHDALEPLRILSTLYRKRVGDYDLCQWLNEEKIIHKGDSMEAADRKMTRQVLAVGTTSYLDILMEETKGRFSYELYNAINKHKPQVTAQSMSSYAISGSMFLWIFLIYDQTLLAKYFATKARVSAFIVAEMLGLLLSFMVLVWALCVKILVGGKLSRMNCVLFLLWAILKLFNSDNSIDAVYLPILGIFFIGWHAMSSPENKNQMEGKKLLSTSIVKEFC</sequence>
<feature type="transmembrane region" description="Helical" evidence="1">
    <location>
        <begin position="135"/>
        <end position="157"/>
    </location>
</feature>
<evidence type="ECO:0000256" key="1">
    <source>
        <dbReference type="SAM" id="Phobius"/>
    </source>
</evidence>
<feature type="transmembrane region" description="Helical" evidence="1">
    <location>
        <begin position="343"/>
        <end position="360"/>
    </location>
</feature>
<protein>
    <submittedName>
        <fullName evidence="2">Uncharacterized protein</fullName>
    </submittedName>
</protein>
<accession>A0ABU6X4T8</accession>
<feature type="transmembrane region" description="Helical" evidence="1">
    <location>
        <begin position="85"/>
        <end position="103"/>
    </location>
</feature>
<evidence type="ECO:0000313" key="3">
    <source>
        <dbReference type="Proteomes" id="UP001341840"/>
    </source>
</evidence>
<name>A0ABU6X4T8_9FABA</name>
<keyword evidence="1" id="KW-0472">Membrane</keyword>